<evidence type="ECO:0000313" key="4">
    <source>
        <dbReference type="Proteomes" id="UP001176521"/>
    </source>
</evidence>
<proteinExistence type="predicted"/>
<feature type="region of interest" description="Disordered" evidence="1">
    <location>
        <begin position="77"/>
        <end position="109"/>
    </location>
</feature>
<comment type="caution">
    <text evidence="3">The sequence shown here is derived from an EMBL/GenBank/DDBJ whole genome shotgun (WGS) entry which is preliminary data.</text>
</comment>
<organism evidence="3 4">
    <name type="scientific">Tilletia horrida</name>
    <dbReference type="NCBI Taxonomy" id="155126"/>
    <lineage>
        <taxon>Eukaryota</taxon>
        <taxon>Fungi</taxon>
        <taxon>Dikarya</taxon>
        <taxon>Basidiomycota</taxon>
        <taxon>Ustilaginomycotina</taxon>
        <taxon>Exobasidiomycetes</taxon>
        <taxon>Tilletiales</taxon>
        <taxon>Tilletiaceae</taxon>
        <taxon>Tilletia</taxon>
    </lineage>
</organism>
<name>A0AAN6JH66_9BASI</name>
<evidence type="ECO:0000259" key="2">
    <source>
        <dbReference type="Pfam" id="PF05699"/>
    </source>
</evidence>
<dbReference type="InterPro" id="IPR012337">
    <property type="entry name" value="RNaseH-like_sf"/>
</dbReference>
<dbReference type="Pfam" id="PF05699">
    <property type="entry name" value="Dimer_Tnp_hAT"/>
    <property type="match status" value="1"/>
</dbReference>
<evidence type="ECO:0000313" key="3">
    <source>
        <dbReference type="EMBL" id="KAK0519669.1"/>
    </source>
</evidence>
<dbReference type="SUPFAM" id="SSF53098">
    <property type="entry name" value="Ribonuclease H-like"/>
    <property type="match status" value="1"/>
</dbReference>
<dbReference type="AlphaFoldDB" id="A0AAN6JH66"/>
<feature type="domain" description="HAT C-terminal dimerisation" evidence="2">
    <location>
        <begin position="3"/>
        <end position="53"/>
    </location>
</feature>
<accession>A0AAN6JH66</accession>
<reference evidence="3" key="1">
    <citation type="journal article" date="2023" name="PhytoFront">
        <title>Draft Genome Resources of Seven Strains of Tilletia horrida, Causal Agent of Kernel Smut of Rice.</title>
        <authorList>
            <person name="Khanal S."/>
            <person name="Antony Babu S."/>
            <person name="Zhou X.G."/>
        </authorList>
    </citation>
    <scope>NUCLEOTIDE SEQUENCE</scope>
    <source>
        <strain evidence="3">TX3</strain>
    </source>
</reference>
<sequence length="109" mass="12232">MGLADLALDVFSCPATSVDVERLFYRAGRNVTSLRNSMKARKLAKVVAVGQWFLDDWVPTDLLQRVLQAENEAKVRAREAKRRKRVADEDAAKKRRKTNNGQTAADGDD</sequence>
<protein>
    <recommendedName>
        <fullName evidence="2">HAT C-terminal dimerisation domain-containing protein</fullName>
    </recommendedName>
</protein>
<dbReference type="InterPro" id="IPR008906">
    <property type="entry name" value="HATC_C_dom"/>
</dbReference>
<gene>
    <name evidence="3" type="ORF">OC842_007368</name>
</gene>
<keyword evidence="4" id="KW-1185">Reference proteome</keyword>
<dbReference type="GO" id="GO:0046983">
    <property type="term" value="F:protein dimerization activity"/>
    <property type="evidence" value="ECO:0007669"/>
    <property type="project" value="InterPro"/>
</dbReference>
<dbReference type="EMBL" id="JAPDMQ010000932">
    <property type="protein sequence ID" value="KAK0519669.1"/>
    <property type="molecule type" value="Genomic_DNA"/>
</dbReference>
<evidence type="ECO:0000256" key="1">
    <source>
        <dbReference type="SAM" id="MobiDB-lite"/>
    </source>
</evidence>
<dbReference type="Proteomes" id="UP001176521">
    <property type="component" value="Unassembled WGS sequence"/>
</dbReference>